<dbReference type="EMBL" id="ML004475">
    <property type="protein sequence ID" value="RKP29760.1"/>
    <property type="molecule type" value="Genomic_DNA"/>
</dbReference>
<dbReference type="Gene3D" id="1.20.140.30">
    <property type="entry name" value="MOB kinase activator"/>
    <property type="match status" value="1"/>
</dbReference>
<feature type="region of interest" description="Disordered" evidence="2">
    <location>
        <begin position="59"/>
        <end position="87"/>
    </location>
</feature>
<evidence type="ECO:0000256" key="1">
    <source>
        <dbReference type="PIRSR" id="PIRSR605301-1"/>
    </source>
</evidence>
<feature type="binding site" evidence="1">
    <location>
        <position position="228"/>
    </location>
    <ligand>
        <name>Zn(2+)</name>
        <dbReference type="ChEBI" id="CHEBI:29105"/>
    </ligand>
</feature>
<sequence>MSFLNTIRGLGRSIKKKHKDYEPQGILYGGSAASPQLQRCHTGGRLSPQKQRTSMILFAPSSPTKKTRSHRAQLPQRPDAQGAPAHDATAPPPLFLCQPYFKTALVKGSFKTIVKLPKYVDYGEWMALNIFEMYGHLNLFYGVISEYVTPYAYPTMNAGPSVNYTWRDSSGQCVDLPAQQYIDFVLRWISSKINDQAVFPTKNGTAFSLLFVKDCKNIVRQMFRIFAHIYHNHFEKLLHLLLEAHWNSFFAHFISFCKEFLLLERAELAPLLPLVENLEAQSKII</sequence>
<dbReference type="Pfam" id="PF03637">
    <property type="entry name" value="Mob1_phocein"/>
    <property type="match status" value="1"/>
</dbReference>
<dbReference type="PANTHER" id="PTHR22599">
    <property type="entry name" value="MPS ONE BINDER KINASE ACTIVATOR-LIKE MOB"/>
    <property type="match status" value="1"/>
</dbReference>
<protein>
    <recommendedName>
        <fullName evidence="5">Mob1/phocein</fullName>
    </recommendedName>
</protein>
<dbReference type="SUPFAM" id="SSF101152">
    <property type="entry name" value="Mob1/phocein"/>
    <property type="match status" value="1"/>
</dbReference>
<keyword evidence="1" id="KW-0862">Zinc</keyword>
<accession>A0A4P9ZCZ6</accession>
<reference evidence="4" key="1">
    <citation type="journal article" date="2018" name="Nat. Microbiol.">
        <title>Leveraging single-cell genomics to expand the fungal tree of life.</title>
        <authorList>
            <person name="Ahrendt S.R."/>
            <person name="Quandt C.A."/>
            <person name="Ciobanu D."/>
            <person name="Clum A."/>
            <person name="Salamov A."/>
            <person name="Andreopoulos B."/>
            <person name="Cheng J.F."/>
            <person name="Woyke T."/>
            <person name="Pelin A."/>
            <person name="Henrissat B."/>
            <person name="Reynolds N.K."/>
            <person name="Benny G.L."/>
            <person name="Smith M.E."/>
            <person name="James T.Y."/>
            <person name="Grigoriev I.V."/>
        </authorList>
    </citation>
    <scope>NUCLEOTIDE SEQUENCE [LARGE SCALE GENOMIC DNA]</scope>
    <source>
        <strain evidence="4">Baker2002</strain>
    </source>
</reference>
<evidence type="ECO:0000313" key="3">
    <source>
        <dbReference type="EMBL" id="RKP29760.1"/>
    </source>
</evidence>
<dbReference type="AlphaFoldDB" id="A0A4P9ZCZ6"/>
<dbReference type="Proteomes" id="UP000268321">
    <property type="component" value="Unassembled WGS sequence"/>
</dbReference>
<organism evidence="3 4">
    <name type="scientific">Metschnikowia bicuspidata</name>
    <dbReference type="NCBI Taxonomy" id="27322"/>
    <lineage>
        <taxon>Eukaryota</taxon>
        <taxon>Fungi</taxon>
        <taxon>Dikarya</taxon>
        <taxon>Ascomycota</taxon>
        <taxon>Saccharomycotina</taxon>
        <taxon>Pichiomycetes</taxon>
        <taxon>Metschnikowiaceae</taxon>
        <taxon>Metschnikowia</taxon>
    </lineage>
</organism>
<feature type="binding site" evidence="1">
    <location>
        <position position="233"/>
    </location>
    <ligand>
        <name>Zn(2+)</name>
        <dbReference type="ChEBI" id="CHEBI:29105"/>
    </ligand>
</feature>
<dbReference type="OrthoDB" id="10261121at2759"/>
<evidence type="ECO:0000313" key="4">
    <source>
        <dbReference type="Proteomes" id="UP000268321"/>
    </source>
</evidence>
<proteinExistence type="predicted"/>
<keyword evidence="4" id="KW-1185">Reference proteome</keyword>
<dbReference type="InterPro" id="IPR005301">
    <property type="entry name" value="MOB_kinase_act_fam"/>
</dbReference>
<gene>
    <name evidence="3" type="ORF">METBISCDRAFT_17833</name>
</gene>
<evidence type="ECO:0000256" key="2">
    <source>
        <dbReference type="SAM" id="MobiDB-lite"/>
    </source>
</evidence>
<dbReference type="SMART" id="SM01388">
    <property type="entry name" value="Mob1_phocein"/>
    <property type="match status" value="1"/>
</dbReference>
<dbReference type="InterPro" id="IPR036703">
    <property type="entry name" value="MOB_kinase_act_sf"/>
</dbReference>
<keyword evidence="1" id="KW-0479">Metal-binding</keyword>
<evidence type="ECO:0008006" key="5">
    <source>
        <dbReference type="Google" id="ProtNLM"/>
    </source>
</evidence>
<name>A0A4P9ZCZ6_9ASCO</name>